<keyword evidence="2 6" id="KW-0889">Transcription antitermination</keyword>
<dbReference type="HAMAP" id="MF_00073">
    <property type="entry name" value="NusB"/>
    <property type="match status" value="1"/>
</dbReference>
<dbReference type="PANTHER" id="PTHR11078:SF3">
    <property type="entry name" value="ANTITERMINATION NUSB DOMAIN-CONTAINING PROTEIN"/>
    <property type="match status" value="1"/>
</dbReference>
<dbReference type="GO" id="GO:0006353">
    <property type="term" value="P:DNA-templated transcription termination"/>
    <property type="evidence" value="ECO:0007669"/>
    <property type="project" value="UniProtKB-UniRule"/>
</dbReference>
<evidence type="ECO:0000256" key="6">
    <source>
        <dbReference type="HAMAP-Rule" id="MF_00073"/>
    </source>
</evidence>
<dbReference type="GO" id="GO:0031564">
    <property type="term" value="P:transcription antitermination"/>
    <property type="evidence" value="ECO:0007669"/>
    <property type="project" value="UniProtKB-KW"/>
</dbReference>
<sequence length="130" mass="14722">MKTPFDPRHKKRIKAIKSLFSWDFQPKTAPENKQSLLLRNKLAGKVLKKVAQIDKIITKAAPEWPIQQINRIDLAILRLAVYELVVAKKEPPKVIIDEAVELAKAYGGQNSPKFVNGVLGTILKQQEDKK</sequence>
<gene>
    <name evidence="6 8" type="primary">nusB</name>
    <name evidence="8" type="ORF">CO054_00785</name>
</gene>
<dbReference type="Gene3D" id="1.10.940.10">
    <property type="entry name" value="NusB-like"/>
    <property type="match status" value="1"/>
</dbReference>
<dbReference type="Proteomes" id="UP000229816">
    <property type="component" value="Unassembled WGS sequence"/>
</dbReference>
<keyword evidence="5 6" id="KW-0804">Transcription</keyword>
<accession>A0A2M8ET80</accession>
<dbReference type="InterPro" id="IPR006027">
    <property type="entry name" value="NusB_RsmB_TIM44"/>
</dbReference>
<dbReference type="SUPFAM" id="SSF48013">
    <property type="entry name" value="NusB-like"/>
    <property type="match status" value="1"/>
</dbReference>
<evidence type="ECO:0000256" key="2">
    <source>
        <dbReference type="ARBA" id="ARBA00022814"/>
    </source>
</evidence>
<proteinExistence type="inferred from homology"/>
<dbReference type="InterPro" id="IPR035926">
    <property type="entry name" value="NusB-like_sf"/>
</dbReference>
<dbReference type="AlphaFoldDB" id="A0A2M8ET80"/>
<dbReference type="Pfam" id="PF01029">
    <property type="entry name" value="NusB"/>
    <property type="match status" value="1"/>
</dbReference>
<evidence type="ECO:0000256" key="5">
    <source>
        <dbReference type="ARBA" id="ARBA00023163"/>
    </source>
</evidence>
<evidence type="ECO:0000313" key="9">
    <source>
        <dbReference type="Proteomes" id="UP000229816"/>
    </source>
</evidence>
<feature type="domain" description="NusB/RsmB/TIM44" evidence="7">
    <location>
        <begin position="27"/>
        <end position="123"/>
    </location>
</feature>
<dbReference type="GO" id="GO:0003723">
    <property type="term" value="F:RNA binding"/>
    <property type="evidence" value="ECO:0007669"/>
    <property type="project" value="UniProtKB-UniRule"/>
</dbReference>
<evidence type="ECO:0000256" key="1">
    <source>
        <dbReference type="ARBA" id="ARBA00005952"/>
    </source>
</evidence>
<evidence type="ECO:0000256" key="3">
    <source>
        <dbReference type="ARBA" id="ARBA00022884"/>
    </source>
</evidence>
<dbReference type="PANTHER" id="PTHR11078">
    <property type="entry name" value="N UTILIZATION SUBSTANCE PROTEIN B-RELATED"/>
    <property type="match status" value="1"/>
</dbReference>
<dbReference type="EMBL" id="PFSF01000016">
    <property type="protein sequence ID" value="PJC28319.1"/>
    <property type="molecule type" value="Genomic_DNA"/>
</dbReference>
<keyword evidence="4 6" id="KW-0805">Transcription regulation</keyword>
<dbReference type="GO" id="GO:0005829">
    <property type="term" value="C:cytosol"/>
    <property type="evidence" value="ECO:0007669"/>
    <property type="project" value="TreeGrafter"/>
</dbReference>
<evidence type="ECO:0000256" key="4">
    <source>
        <dbReference type="ARBA" id="ARBA00023015"/>
    </source>
</evidence>
<organism evidence="8 9">
    <name type="scientific">Candidatus Shapirobacteria bacterium CG_4_9_14_0_2_um_filter_39_11</name>
    <dbReference type="NCBI Taxonomy" id="1974478"/>
    <lineage>
        <taxon>Bacteria</taxon>
        <taxon>Candidatus Shapironibacteriota</taxon>
    </lineage>
</organism>
<dbReference type="NCBIfam" id="TIGR01951">
    <property type="entry name" value="nusB"/>
    <property type="match status" value="1"/>
</dbReference>
<evidence type="ECO:0000313" key="8">
    <source>
        <dbReference type="EMBL" id="PJC28319.1"/>
    </source>
</evidence>
<comment type="function">
    <text evidence="6">Involved in transcription antitermination. Required for transcription of ribosomal RNA (rRNA) genes. Binds specifically to the boxA antiterminator sequence of the ribosomal RNA (rrn) operons.</text>
</comment>
<keyword evidence="3 6" id="KW-0694">RNA-binding</keyword>
<protein>
    <recommendedName>
        <fullName evidence="6">Transcription antitermination protein NusB</fullName>
    </recommendedName>
    <alternativeName>
        <fullName evidence="6">Antitermination factor NusB</fullName>
    </alternativeName>
</protein>
<reference evidence="9" key="1">
    <citation type="submission" date="2017-09" db="EMBL/GenBank/DDBJ databases">
        <title>Depth-based differentiation of microbial function through sediment-hosted aquifers and enrichment of novel symbionts in the deep terrestrial subsurface.</title>
        <authorList>
            <person name="Probst A.J."/>
            <person name="Ladd B."/>
            <person name="Jarett J.K."/>
            <person name="Geller-Mcgrath D.E."/>
            <person name="Sieber C.M.K."/>
            <person name="Emerson J.B."/>
            <person name="Anantharaman K."/>
            <person name="Thomas B.C."/>
            <person name="Malmstrom R."/>
            <person name="Stieglmeier M."/>
            <person name="Klingl A."/>
            <person name="Woyke T."/>
            <person name="Ryan C.M."/>
            <person name="Banfield J.F."/>
        </authorList>
    </citation>
    <scope>NUCLEOTIDE SEQUENCE [LARGE SCALE GENOMIC DNA]</scope>
</reference>
<name>A0A2M8ET80_9BACT</name>
<dbReference type="InterPro" id="IPR011605">
    <property type="entry name" value="NusB_fam"/>
</dbReference>
<evidence type="ECO:0000259" key="7">
    <source>
        <dbReference type="Pfam" id="PF01029"/>
    </source>
</evidence>
<comment type="similarity">
    <text evidence="1 6">Belongs to the NusB family.</text>
</comment>
<comment type="caution">
    <text evidence="8">The sequence shown here is derived from an EMBL/GenBank/DDBJ whole genome shotgun (WGS) entry which is preliminary data.</text>
</comment>